<feature type="compositionally biased region" description="Polar residues" evidence="1">
    <location>
        <begin position="35"/>
        <end position="49"/>
    </location>
</feature>
<sequence>MLAFFKRWSHRTDVQDSANTKPASHGDPRLKSRRNSQSPRENENSQGLCSSAPPALPRCQSLPHASSVGGSKSVGGKDSRPPSLSPFQEIQEAEIVPDIAQAVSSGAPLIPPSPIPAQMPAGPKKDDESIARNSQSLASIWEGIPHPCATAIEVIEGQTVDQEVHSSCPSSSTDELPPSDNSTADSQTHEDEAGFNLTCSWLSLSPARSSAGAHSPPDDSVATGNGQTHEEEAAYIRSTRSSPSSTGNSAMCLPSSSSHSSVLFITAPKHRCGYCEEECCAWDFPDIPPILDSSVGFPSSYTPSLLRKTYDQLIALMEKLDKQVWTLKNRWDPVNQVLGLDPRHVYFNTEPERPARDNKELVVLVHQEVVIELGNGPISEWANSTVIAA</sequence>
<feature type="region of interest" description="Disordered" evidence="1">
    <location>
        <begin position="1"/>
        <end position="86"/>
    </location>
</feature>
<feature type="region of interest" description="Disordered" evidence="1">
    <location>
        <begin position="208"/>
        <end position="256"/>
    </location>
</feature>
<evidence type="ECO:0000256" key="1">
    <source>
        <dbReference type="SAM" id="MobiDB-lite"/>
    </source>
</evidence>
<evidence type="ECO:0000313" key="2">
    <source>
        <dbReference type="EMBL" id="KAJ3572028.1"/>
    </source>
</evidence>
<reference evidence="2" key="1">
    <citation type="submission" date="2022-07" db="EMBL/GenBank/DDBJ databases">
        <title>Genome Sequence of Leucocoprinus birnbaumii.</title>
        <authorList>
            <person name="Buettner E."/>
        </authorList>
    </citation>
    <scope>NUCLEOTIDE SEQUENCE</scope>
    <source>
        <strain evidence="2">VT141</strain>
    </source>
</reference>
<dbReference type="Proteomes" id="UP001213000">
    <property type="component" value="Unassembled WGS sequence"/>
</dbReference>
<name>A0AAD5VWM6_9AGAR</name>
<accession>A0AAD5VWM6</accession>
<feature type="compositionally biased region" description="Low complexity" evidence="1">
    <location>
        <begin position="237"/>
        <end position="246"/>
    </location>
</feature>
<keyword evidence="3" id="KW-1185">Reference proteome</keyword>
<dbReference type="AlphaFoldDB" id="A0AAD5VWM6"/>
<dbReference type="EMBL" id="JANIEX010000160">
    <property type="protein sequence ID" value="KAJ3572028.1"/>
    <property type="molecule type" value="Genomic_DNA"/>
</dbReference>
<proteinExistence type="predicted"/>
<protein>
    <submittedName>
        <fullName evidence="2">Uncharacterized protein</fullName>
    </submittedName>
</protein>
<gene>
    <name evidence="2" type="ORF">NP233_g3355</name>
</gene>
<evidence type="ECO:0000313" key="3">
    <source>
        <dbReference type="Proteomes" id="UP001213000"/>
    </source>
</evidence>
<organism evidence="2 3">
    <name type="scientific">Leucocoprinus birnbaumii</name>
    <dbReference type="NCBI Taxonomy" id="56174"/>
    <lineage>
        <taxon>Eukaryota</taxon>
        <taxon>Fungi</taxon>
        <taxon>Dikarya</taxon>
        <taxon>Basidiomycota</taxon>
        <taxon>Agaricomycotina</taxon>
        <taxon>Agaricomycetes</taxon>
        <taxon>Agaricomycetidae</taxon>
        <taxon>Agaricales</taxon>
        <taxon>Agaricineae</taxon>
        <taxon>Agaricaceae</taxon>
        <taxon>Leucocoprinus</taxon>
    </lineage>
</organism>
<comment type="caution">
    <text evidence="2">The sequence shown here is derived from an EMBL/GenBank/DDBJ whole genome shotgun (WGS) entry which is preliminary data.</text>
</comment>
<feature type="region of interest" description="Disordered" evidence="1">
    <location>
        <begin position="160"/>
        <end position="191"/>
    </location>
</feature>
<feature type="compositionally biased region" description="Polar residues" evidence="1">
    <location>
        <begin position="160"/>
        <end position="186"/>
    </location>
</feature>
<feature type="region of interest" description="Disordered" evidence="1">
    <location>
        <begin position="104"/>
        <end position="131"/>
    </location>
</feature>